<reference evidence="11 12" key="1">
    <citation type="submission" date="2021-10" db="EMBL/GenBank/DDBJ databases">
        <authorList>
            <person name="Chen M."/>
        </authorList>
    </citation>
    <scope>NUCLEOTIDE SEQUENCE [LARGE SCALE GENOMIC DNA]</scope>
    <source>
        <strain evidence="11 12">H3-26</strain>
    </source>
</reference>
<dbReference type="Gene3D" id="3.40.710.10">
    <property type="entry name" value="DD-peptidase/beta-lactamase superfamily"/>
    <property type="match status" value="1"/>
</dbReference>
<dbReference type="RefSeq" id="WP_226762632.1">
    <property type="nucleotide sequence ID" value="NZ_JAJAWG010000001.1"/>
</dbReference>
<feature type="signal peptide" evidence="9">
    <location>
        <begin position="1"/>
        <end position="18"/>
    </location>
</feature>
<name>A0ABS8BGR0_9NEIS</name>
<dbReference type="EC" id="3.4.21.-" evidence="11"/>
<gene>
    <name evidence="11" type="primary">pbpG</name>
    <name evidence="11" type="ORF">LG219_00695</name>
</gene>
<dbReference type="Pfam" id="PF00768">
    <property type="entry name" value="Peptidase_S11"/>
    <property type="match status" value="1"/>
</dbReference>
<proteinExistence type="inferred from homology"/>
<keyword evidence="2 9" id="KW-0732">Signal</keyword>
<accession>A0ABS8BGR0</accession>
<dbReference type="Proteomes" id="UP001198034">
    <property type="component" value="Unassembled WGS sequence"/>
</dbReference>
<evidence type="ECO:0000256" key="1">
    <source>
        <dbReference type="ARBA" id="ARBA00007164"/>
    </source>
</evidence>
<dbReference type="EMBL" id="JAJAWG010000001">
    <property type="protein sequence ID" value="MCB5194806.1"/>
    <property type="molecule type" value="Genomic_DNA"/>
</dbReference>
<keyword evidence="4" id="KW-0133">Cell shape</keyword>
<keyword evidence="5" id="KW-0573">Peptidoglycan synthesis</keyword>
<organism evidence="11 12">
    <name type="scientific">Deefgea salmonis</name>
    <dbReference type="NCBI Taxonomy" id="2875502"/>
    <lineage>
        <taxon>Bacteria</taxon>
        <taxon>Pseudomonadati</taxon>
        <taxon>Pseudomonadota</taxon>
        <taxon>Betaproteobacteria</taxon>
        <taxon>Neisseriales</taxon>
        <taxon>Chitinibacteraceae</taxon>
        <taxon>Deefgea</taxon>
    </lineage>
</organism>
<evidence type="ECO:0000313" key="12">
    <source>
        <dbReference type="Proteomes" id="UP001198034"/>
    </source>
</evidence>
<dbReference type="InterPro" id="IPR001967">
    <property type="entry name" value="Peptidase_S11_N"/>
</dbReference>
<feature type="chain" id="PRO_5047449242" evidence="9">
    <location>
        <begin position="19"/>
        <end position="369"/>
    </location>
</feature>
<evidence type="ECO:0000256" key="3">
    <source>
        <dbReference type="ARBA" id="ARBA00022801"/>
    </source>
</evidence>
<dbReference type="InterPro" id="IPR012338">
    <property type="entry name" value="Beta-lactam/transpept-like"/>
</dbReference>
<evidence type="ECO:0000256" key="4">
    <source>
        <dbReference type="ARBA" id="ARBA00022960"/>
    </source>
</evidence>
<comment type="caution">
    <text evidence="11">The sequence shown here is derived from an EMBL/GenBank/DDBJ whole genome shotgun (WGS) entry which is preliminary data.</text>
</comment>
<dbReference type="NCBIfam" id="NF008668">
    <property type="entry name" value="PRK11669.1"/>
    <property type="match status" value="1"/>
</dbReference>
<keyword evidence="12" id="KW-1185">Reference proteome</keyword>
<feature type="region of interest" description="Disordered" evidence="8">
    <location>
        <begin position="27"/>
        <end position="85"/>
    </location>
</feature>
<dbReference type="PANTHER" id="PTHR21581">
    <property type="entry name" value="D-ALANYL-D-ALANINE CARBOXYPEPTIDASE"/>
    <property type="match status" value="1"/>
</dbReference>
<evidence type="ECO:0000256" key="2">
    <source>
        <dbReference type="ARBA" id="ARBA00022729"/>
    </source>
</evidence>
<protein>
    <submittedName>
        <fullName evidence="11">D-alanyl-D-alanine endopeptidase</fullName>
        <ecNumber evidence="11">3.4.21.-</ecNumber>
    </submittedName>
</protein>
<dbReference type="PANTHER" id="PTHR21581:SF26">
    <property type="entry name" value="D-ALANYL-D-ALANINE ENDOPEPTIDASE"/>
    <property type="match status" value="1"/>
</dbReference>
<evidence type="ECO:0000313" key="11">
    <source>
        <dbReference type="EMBL" id="MCB5194806.1"/>
    </source>
</evidence>
<evidence type="ECO:0000256" key="7">
    <source>
        <dbReference type="RuleBase" id="RU004016"/>
    </source>
</evidence>
<dbReference type="SUPFAM" id="SSF56601">
    <property type="entry name" value="beta-lactamase/transpeptidase-like"/>
    <property type="match status" value="1"/>
</dbReference>
<keyword evidence="6" id="KW-0961">Cell wall biogenesis/degradation</keyword>
<evidence type="ECO:0000256" key="5">
    <source>
        <dbReference type="ARBA" id="ARBA00022984"/>
    </source>
</evidence>
<feature type="compositionally biased region" description="Low complexity" evidence="8">
    <location>
        <begin position="67"/>
        <end position="82"/>
    </location>
</feature>
<evidence type="ECO:0000259" key="10">
    <source>
        <dbReference type="Pfam" id="PF00768"/>
    </source>
</evidence>
<comment type="similarity">
    <text evidence="1 7">Belongs to the peptidase S11 family.</text>
</comment>
<evidence type="ECO:0000256" key="8">
    <source>
        <dbReference type="SAM" id="MobiDB-lite"/>
    </source>
</evidence>
<sequence>MSKLINSLCVLISASVIAYTPLAYSAEKTKETPSNSAKKSTTKPKKTTTTTQKKALKTTDSNKKTTKNSSVKNSKSNQSKVTYTSRKSNVSKLAIANARQDVQVTRTIAARMDANNPGVQSSGVLVLNQQSGEVLYEKNADSIIPIASITKLMTAMVVLDAHLPLNELISITEADIDTLKNTSSRLSVGTTLTRGEMLLLALMSSENRAASTLSHHFPGGKDAFVRKMNEKAQQLGMRNSRFYDATGLTPSNVSSARELALMVKAAQRYPEIHQFSTSSEYTFASNKNGSMLTFRNTNPLVKDSDWDIGVSKTGFINEAGRCIVMQAMINNKPVIIVLMDSSGKYTRIGDAQRIRKWMETSPLAKLRAG</sequence>
<keyword evidence="3 11" id="KW-0378">Hydrolase</keyword>
<dbReference type="GO" id="GO:0016787">
    <property type="term" value="F:hydrolase activity"/>
    <property type="evidence" value="ECO:0007669"/>
    <property type="project" value="UniProtKB-KW"/>
</dbReference>
<evidence type="ECO:0000256" key="6">
    <source>
        <dbReference type="ARBA" id="ARBA00023316"/>
    </source>
</evidence>
<evidence type="ECO:0000256" key="9">
    <source>
        <dbReference type="SAM" id="SignalP"/>
    </source>
</evidence>
<dbReference type="PRINTS" id="PR00725">
    <property type="entry name" value="DADACBPTASE1"/>
</dbReference>
<dbReference type="InterPro" id="IPR018044">
    <property type="entry name" value="Peptidase_S11"/>
</dbReference>
<feature type="domain" description="Peptidase S11 D-alanyl-D-alanine carboxypeptidase A N-terminal" evidence="10">
    <location>
        <begin position="113"/>
        <end position="342"/>
    </location>
</feature>